<evidence type="ECO:0000313" key="2">
    <source>
        <dbReference type="EMBL" id="MEY8764696.1"/>
    </source>
</evidence>
<gene>
    <name evidence="2" type="ORF">AB8S09_13810</name>
</gene>
<feature type="region of interest" description="Disordered" evidence="1">
    <location>
        <begin position="1"/>
        <end position="53"/>
    </location>
</feature>
<keyword evidence="3" id="KW-1185">Reference proteome</keyword>
<protein>
    <submittedName>
        <fullName evidence="2">DUF3787 domain-containing protein</fullName>
    </submittedName>
</protein>
<evidence type="ECO:0000256" key="1">
    <source>
        <dbReference type="SAM" id="MobiDB-lite"/>
    </source>
</evidence>
<sequence>MSKNKKSHRKKIIENHETASWANIAKTKPVSKVPMPDENAAESSKKWVDTNEK</sequence>
<feature type="compositionally biased region" description="Basic residues" evidence="1">
    <location>
        <begin position="1"/>
        <end position="11"/>
    </location>
</feature>
<organism evidence="2 3">
    <name type="scientific">Clostridium lapidicellarium</name>
    <dbReference type="NCBI Taxonomy" id="3240931"/>
    <lineage>
        <taxon>Bacteria</taxon>
        <taxon>Bacillati</taxon>
        <taxon>Bacillota</taxon>
        <taxon>Clostridia</taxon>
        <taxon>Eubacteriales</taxon>
        <taxon>Clostridiaceae</taxon>
        <taxon>Clostridium</taxon>
    </lineage>
</organism>
<proteinExistence type="predicted"/>
<dbReference type="Proteomes" id="UP001565220">
    <property type="component" value="Unassembled WGS sequence"/>
</dbReference>
<comment type="caution">
    <text evidence="2">The sequence shown here is derived from an EMBL/GenBank/DDBJ whole genome shotgun (WGS) entry which is preliminary data.</text>
</comment>
<name>A0ABV4E0M6_9CLOT</name>
<dbReference type="Pfam" id="PF12655">
    <property type="entry name" value="CDIF630_02480-like"/>
    <property type="match status" value="1"/>
</dbReference>
<dbReference type="RefSeq" id="WP_294184903.1">
    <property type="nucleotide sequence ID" value="NZ_JBGFFE010000026.1"/>
</dbReference>
<feature type="compositionally biased region" description="Basic and acidic residues" evidence="1">
    <location>
        <begin position="43"/>
        <end position="53"/>
    </location>
</feature>
<dbReference type="InterPro" id="IPR024209">
    <property type="entry name" value="CDIF630_02480-like"/>
</dbReference>
<accession>A0ABV4E0M6</accession>
<evidence type="ECO:0000313" key="3">
    <source>
        <dbReference type="Proteomes" id="UP001565220"/>
    </source>
</evidence>
<reference evidence="2 3" key="1">
    <citation type="submission" date="2024-08" db="EMBL/GenBank/DDBJ databases">
        <title>Clostridium lapicellarii sp. nov., and Clostridium renhuaiense sp. nov., two species isolated from the mud in a fermentation cellar used for producing sauce-flavour Chinese liquors.</title>
        <authorList>
            <person name="Yang F."/>
            <person name="Wang H."/>
            <person name="Chen L.Q."/>
            <person name="Zhou N."/>
            <person name="Lu J.J."/>
            <person name="Pu X.X."/>
            <person name="Wan B."/>
            <person name="Wang L."/>
            <person name="Liu S.J."/>
        </authorList>
    </citation>
    <scope>NUCLEOTIDE SEQUENCE [LARGE SCALE GENOMIC DNA]</scope>
    <source>
        <strain evidence="2 3">MT-113</strain>
    </source>
</reference>
<dbReference type="EMBL" id="JBGFFE010000026">
    <property type="protein sequence ID" value="MEY8764696.1"/>
    <property type="molecule type" value="Genomic_DNA"/>
</dbReference>